<dbReference type="SUPFAM" id="SSF143865">
    <property type="entry name" value="CorA soluble domain-like"/>
    <property type="match status" value="1"/>
</dbReference>
<dbReference type="STRING" id="584708.Apau_1933"/>
<evidence type="ECO:0000256" key="6">
    <source>
        <dbReference type="SAM" id="Phobius"/>
    </source>
</evidence>
<dbReference type="eggNOG" id="COG0598">
    <property type="taxonomic scope" value="Bacteria"/>
</dbReference>
<keyword evidence="8" id="KW-1185">Reference proteome</keyword>
<dbReference type="Gene3D" id="1.20.58.340">
    <property type="entry name" value="Magnesium transport protein CorA, transmembrane region"/>
    <property type="match status" value="2"/>
</dbReference>
<keyword evidence="5 6" id="KW-0472">Membrane</keyword>
<dbReference type="Proteomes" id="UP000005096">
    <property type="component" value="Chromosome"/>
</dbReference>
<comment type="similarity">
    <text evidence="2">Belongs to the CorA metal ion transporter (MIT) (TC 1.A.35) family.</text>
</comment>
<keyword evidence="4 6" id="KW-1133">Transmembrane helix</keyword>
<evidence type="ECO:0000256" key="1">
    <source>
        <dbReference type="ARBA" id="ARBA00004141"/>
    </source>
</evidence>
<dbReference type="Pfam" id="PF01544">
    <property type="entry name" value="CorA"/>
    <property type="match status" value="1"/>
</dbReference>
<dbReference type="SUPFAM" id="SSF144083">
    <property type="entry name" value="Magnesium transport protein CorA, transmembrane region"/>
    <property type="match status" value="1"/>
</dbReference>
<accession>E3CWJ2</accession>
<dbReference type="InterPro" id="IPR045861">
    <property type="entry name" value="CorA_cytoplasmic_dom"/>
</dbReference>
<evidence type="ECO:0000256" key="3">
    <source>
        <dbReference type="ARBA" id="ARBA00022692"/>
    </source>
</evidence>
<evidence type="ECO:0000256" key="2">
    <source>
        <dbReference type="ARBA" id="ARBA00009765"/>
    </source>
</evidence>
<dbReference type="PaxDb" id="584708-Apau_1933"/>
<gene>
    <name evidence="7" type="ORF">Apau_1933</name>
</gene>
<reference evidence="7 8" key="1">
    <citation type="journal article" date="2010" name="Stand. Genomic Sci.">
        <title>Non-contiguous finished genome sequence of Aminomonas paucivorans type strain (GLU-3).</title>
        <authorList>
            <person name="Pitluck S."/>
            <person name="Yasawong M."/>
            <person name="Held B."/>
            <person name="Lapidus A."/>
            <person name="Nolan M."/>
            <person name="Copeland A."/>
            <person name="Lucas S."/>
            <person name="Del Rio T.G."/>
            <person name="Tice H."/>
            <person name="Cheng J.F."/>
            <person name="Chertkov O."/>
            <person name="Goodwin L."/>
            <person name="Tapia R."/>
            <person name="Han C."/>
            <person name="Liolios K."/>
            <person name="Ivanova N."/>
            <person name="Mavromatis K."/>
            <person name="Ovchinnikova G."/>
            <person name="Pati A."/>
            <person name="Chen A."/>
            <person name="Palaniappan K."/>
            <person name="Land M."/>
            <person name="Hauser L."/>
            <person name="Chang Y.J."/>
            <person name="Jeffries C.D."/>
            <person name="Pukall R."/>
            <person name="Spring S."/>
            <person name="Rohde M."/>
            <person name="Sikorski J."/>
            <person name="Goker M."/>
            <person name="Woyke T."/>
            <person name="Bristow J."/>
            <person name="Eisen J.A."/>
            <person name="Markowitz V."/>
            <person name="Hugenholtz P."/>
            <person name="Kyrpides N.C."/>
            <person name="Klenk H.P."/>
        </authorList>
    </citation>
    <scope>NUCLEOTIDE SEQUENCE [LARGE SCALE GENOMIC DNA]</scope>
    <source>
        <strain evidence="7 8">DSM 12260</strain>
    </source>
</reference>
<dbReference type="PANTHER" id="PTHR47891">
    <property type="entry name" value="TRANSPORTER-RELATED"/>
    <property type="match status" value="1"/>
</dbReference>
<dbReference type="GO" id="GO:0016020">
    <property type="term" value="C:membrane"/>
    <property type="evidence" value="ECO:0007669"/>
    <property type="project" value="UniProtKB-SubCell"/>
</dbReference>
<dbReference type="AlphaFoldDB" id="E3CWJ2"/>
<evidence type="ECO:0000313" key="8">
    <source>
        <dbReference type="Proteomes" id="UP000005096"/>
    </source>
</evidence>
<sequence>MLKIVRSSVDGYRELTPETCEAGVWLSLVNPTQEELDTVRALTDAPMDLLKAALDPEETSRIEVEDHHLLVITNIPKTREKNNYDTLPLGIILSEGHIVTVCLEENEVLGDFNVRTRKAFHTFKRTRFLLQMLYKTATLYLKDLQQMNRRTDDIERDLRKSMKNKELFQLLDLQKGLTYFTSSLRSNRVVIEKLLRLSGNTQLHHLIKLREEDEDLFDDVKIEYDQAIEMVQMHGEILAGMMDAFASIISNNLNMVMKFLAAATIIIAVPNLVASFFGMNVPVPFQNHPAGFLLVVTGALVLAAGSGLYLWKRRMF</sequence>
<feature type="transmembrane region" description="Helical" evidence="6">
    <location>
        <begin position="259"/>
        <end position="278"/>
    </location>
</feature>
<keyword evidence="3 6" id="KW-0812">Transmembrane</keyword>
<name>E3CWJ2_9BACT</name>
<evidence type="ECO:0000313" key="7">
    <source>
        <dbReference type="EMBL" id="EFQ24347.1"/>
    </source>
</evidence>
<dbReference type="GO" id="GO:0046873">
    <property type="term" value="F:metal ion transmembrane transporter activity"/>
    <property type="evidence" value="ECO:0007669"/>
    <property type="project" value="InterPro"/>
</dbReference>
<comment type="subcellular location">
    <subcellularLocation>
        <location evidence="1">Membrane</location>
        <topology evidence="1">Multi-pass membrane protein</topology>
    </subcellularLocation>
</comment>
<feature type="transmembrane region" description="Helical" evidence="6">
    <location>
        <begin position="290"/>
        <end position="311"/>
    </location>
</feature>
<dbReference type="HOGENOM" id="CLU_007127_8_1_0"/>
<dbReference type="OrthoDB" id="9803416at2"/>
<dbReference type="EMBL" id="CM001022">
    <property type="protein sequence ID" value="EFQ24347.1"/>
    <property type="molecule type" value="Genomic_DNA"/>
</dbReference>
<evidence type="ECO:0000256" key="5">
    <source>
        <dbReference type="ARBA" id="ARBA00023136"/>
    </source>
</evidence>
<dbReference type="Gene3D" id="3.30.460.20">
    <property type="entry name" value="CorA soluble domain-like"/>
    <property type="match status" value="1"/>
</dbReference>
<dbReference type="RefSeq" id="WP_006301582.1">
    <property type="nucleotide sequence ID" value="NZ_CM001022.1"/>
</dbReference>
<dbReference type="InterPro" id="IPR002523">
    <property type="entry name" value="MgTranspt_CorA/ZnTranspt_ZntB"/>
</dbReference>
<proteinExistence type="inferred from homology"/>
<dbReference type="InterPro" id="IPR045863">
    <property type="entry name" value="CorA_TM1_TM2"/>
</dbReference>
<dbReference type="InterPro" id="IPR047199">
    <property type="entry name" value="CorA-like"/>
</dbReference>
<dbReference type="CDD" id="cd12827">
    <property type="entry name" value="EcCorA_ZntB-like_u2"/>
    <property type="match status" value="1"/>
</dbReference>
<organism evidence="7 8">
    <name type="scientific">Aminomonas paucivorans DSM 12260</name>
    <dbReference type="NCBI Taxonomy" id="584708"/>
    <lineage>
        <taxon>Bacteria</taxon>
        <taxon>Thermotogati</taxon>
        <taxon>Synergistota</taxon>
        <taxon>Synergistia</taxon>
        <taxon>Synergistales</taxon>
        <taxon>Synergistaceae</taxon>
        <taxon>Aminomonas</taxon>
    </lineage>
</organism>
<protein>
    <submittedName>
        <fullName evidence="7">Mg2 transporter protein CorA family protein</fullName>
    </submittedName>
</protein>
<dbReference type="PANTHER" id="PTHR47891:SF2">
    <property type="entry name" value="MAGNESIUM AND COBALT TRANSPORTER"/>
    <property type="match status" value="1"/>
</dbReference>
<evidence type="ECO:0000256" key="4">
    <source>
        <dbReference type="ARBA" id="ARBA00022989"/>
    </source>
</evidence>